<dbReference type="Proteomes" id="UP000516419">
    <property type="component" value="Chromosome"/>
</dbReference>
<dbReference type="STRING" id="1096995.BJAB07104_00747"/>
<reference evidence="5 7" key="4">
    <citation type="submission" date="2020-09" db="EMBL/GenBank/DDBJ databases">
        <title>Carbapenem-Resistant Acinetobacter baumannii devoid of typical resistance factors.</title>
        <authorList>
            <person name="Hoffmann M."/>
            <person name="Luo Y."/>
            <person name="Strain E."/>
            <person name="Rand H."/>
            <person name="Javkar K.G."/>
        </authorList>
    </citation>
    <scope>NUCLEOTIDE SEQUENCE [LARGE SCALE GENOMIC DNA]</scope>
    <source>
        <strain evidence="5 7">CFSAN093705</strain>
    </source>
</reference>
<protein>
    <submittedName>
        <fullName evidence="1">ATP-binding protein</fullName>
    </submittedName>
</protein>
<gene>
    <name evidence="4" type="ORF">B9W25_07835</name>
    <name evidence="3" type="ORF">FPK63_08070</name>
    <name evidence="2" type="ORF">FPK87_04135</name>
    <name evidence="5" type="ORF">FQZ18_15580</name>
    <name evidence="1" type="ORF">IAG11_10790</name>
</gene>
<dbReference type="Proteomes" id="UP000634608">
    <property type="component" value="Unassembled WGS sequence"/>
</dbReference>
<evidence type="ECO:0000313" key="7">
    <source>
        <dbReference type="Proteomes" id="UP000516419"/>
    </source>
</evidence>
<dbReference type="AlphaFoldDB" id="A0A237TVD1"/>
<dbReference type="GO" id="GO:0005524">
    <property type="term" value="F:ATP binding"/>
    <property type="evidence" value="ECO:0007669"/>
    <property type="project" value="UniProtKB-KW"/>
</dbReference>
<reference evidence="1" key="3">
    <citation type="submission" date="2020-08" db="EMBL/GenBank/DDBJ databases">
        <title>Diversity of carbapenem-resistant Acinetobacter baumannii and bacteriophage-mediated spread of the Oxa23 carbapenemase.</title>
        <authorList>
            <person name="Abouelfetouh A."/>
            <person name="Mattock J."/>
            <person name="Turner D."/>
            <person name="Li E."/>
            <person name="Evans B.A."/>
        </authorList>
    </citation>
    <scope>NUCLEOTIDE SEQUENCE</scope>
    <source>
        <strain evidence="1">A86</strain>
    </source>
</reference>
<dbReference type="KEGG" id="abw:BL01_07390"/>
<dbReference type="EMBL" id="VMBB01000004">
    <property type="protein sequence ID" value="MDR8259669.1"/>
    <property type="molecule type" value="Genomic_DNA"/>
</dbReference>
<accession>A0A237TVD1</accession>
<organism evidence="1 8">
    <name type="scientific">Acinetobacter baumannii</name>
    <dbReference type="NCBI Taxonomy" id="470"/>
    <lineage>
        <taxon>Bacteria</taxon>
        <taxon>Pseudomonadati</taxon>
        <taxon>Pseudomonadota</taxon>
        <taxon>Gammaproteobacteria</taxon>
        <taxon>Moraxellales</taxon>
        <taxon>Moraxellaceae</taxon>
        <taxon>Acinetobacter</taxon>
        <taxon>Acinetobacter calcoaceticus/baumannii complex</taxon>
    </lineage>
</organism>
<evidence type="ECO:0000313" key="4">
    <source>
        <dbReference type="EMBL" id="PRN35410.1"/>
    </source>
</evidence>
<dbReference type="EMBL" id="NEPB01000012">
    <property type="protein sequence ID" value="PRN35410.1"/>
    <property type="molecule type" value="Genomic_DNA"/>
</dbReference>
<dbReference type="EMBL" id="VMAF01000008">
    <property type="protein sequence ID" value="MDR8431045.1"/>
    <property type="molecule type" value="Genomic_DNA"/>
</dbReference>
<evidence type="ECO:0000313" key="3">
    <source>
        <dbReference type="EMBL" id="MDR8431045.1"/>
    </source>
</evidence>
<evidence type="ECO:0000313" key="8">
    <source>
        <dbReference type="Proteomes" id="UP000634608"/>
    </source>
</evidence>
<sequence>MSKKLSELVSVHRNFLRSIRLDTDLGRADAISGYILQSPAKQLLDITGSYLLESQQKAFTWTGPYGGGKSSLALTLASCVNEKKDIRDLSRSILGDEINVGIKQYFYTDEPWIVLPIVGKKTSIESQIQATLNSIDEQYKSLINQEDSVINQLVKLAEVLPKKSGVLLLIDELGKFLEYAAYSGEDIGFYQDLAEAAARCKGNLVIIGILHQSFEQYAAKLGSNVQQEWAKVQGRYIDIPLVTNTDETLELIGKAIHVETQYEEARKVAENVSKVIHKRRPSAVSNLSVLLEACWPLHPVMAVMLGPASRKKFGQNERSIFSFLTSVEPLGFSEVLQGMDGEIFDYYWPHQFWDYLRGNFEQAILASVDGHRWSISVDAIERAEAIFSNVHVNLVKTIALIEIFRNGSGLVAEDQLLNCSVPNASITEIHDALNDLARASILIFRKHIGAWGVYAGSDFDIEAALNTATSNVLDVDYKELKNTLAFTPITARRHYWNTGAMRWLNCSIISEREVKKHIDSFQTQGSAFGEFLLVIPDIIVKDKDEIGKNEQLVSKAFAKGVLIGFPKNGDNIQGLAKELASLEFIRNNSLKLHSDSIAMREVLARIQLVKQTLNDELKYAFNNCLWQWGKQTFTGSLSKIASDLADQIFNLSPKVSSELVNRNTLSASAVKAQKDLLRALLANDNIENLGFENMSAAASLYRTTIKAFNIHRYQNDTWQICAPEAEFDPCNIVGVWNGIKDFIRKAKGVVNLSEIFDLLSKAPFGVKKGLQPILVWAFFISYKQYIAVYTDGMFTPDLNETSIDEWLQSPKRISWRFVELKTSEKKMLKLLANSLSSQLSYPVKVEPLDSARALVSIVFGLPAWTRKTNSLSKEAKVIRDMLLHASDPHKVLFTDLPAVFESTNAELIVERTSEVINELISIFEIRLRKIEKNLLTALDQQNINLDLLHLRAKNISGIGAEFRLEAFITRMASYSGYTHELEGLLMLALGKPSDTWTDHDIDAGELQLIAWATEFRRLEVFASIREREPTRQAIGIVLGGKQTITGSFDVSEHDANDIEGLSKQLIKALENGQYKKEVFLAALVDAGSKVIQELQHINGGEA</sequence>
<name>A0A237TVD1_ACIBA</name>
<evidence type="ECO:0000313" key="5">
    <source>
        <dbReference type="EMBL" id="QNV21148.1"/>
    </source>
</evidence>
<evidence type="ECO:0000313" key="6">
    <source>
        <dbReference type="Proteomes" id="UP000237823"/>
    </source>
</evidence>
<reference evidence="2" key="2">
    <citation type="submission" date="2019-07" db="EMBL/GenBank/DDBJ databases">
        <title>Biological characteristics of mucoid Acinetobacter baumannii from a general hospital in China.</title>
        <authorList>
            <person name="Hua X."/>
            <person name="Yu Y."/>
        </authorList>
    </citation>
    <scope>NUCLEOTIDE SEQUENCE</scope>
    <source>
        <strain evidence="2">N41</strain>
        <strain evidence="3">N8</strain>
    </source>
</reference>
<dbReference type="SUPFAM" id="SSF52540">
    <property type="entry name" value="P-loop containing nucleoside triphosphate hydrolases"/>
    <property type="match status" value="1"/>
</dbReference>
<dbReference type="InterPro" id="IPR027417">
    <property type="entry name" value="P-loop_NTPase"/>
</dbReference>
<dbReference type="EMBL" id="JACSVK010000023">
    <property type="protein sequence ID" value="MBD0220379.1"/>
    <property type="molecule type" value="Genomic_DNA"/>
</dbReference>
<evidence type="ECO:0000313" key="2">
    <source>
        <dbReference type="EMBL" id="MDR8259669.1"/>
    </source>
</evidence>
<dbReference type="RefSeq" id="WP_000038711.1">
    <property type="nucleotide sequence ID" value="NZ_AP024415.1"/>
</dbReference>
<keyword evidence="1" id="KW-0547">Nucleotide-binding</keyword>
<proteinExistence type="predicted"/>
<keyword evidence="1" id="KW-0067">ATP-binding</keyword>
<evidence type="ECO:0000313" key="1">
    <source>
        <dbReference type="EMBL" id="MBD0220379.1"/>
    </source>
</evidence>
<dbReference type="Proteomes" id="UP000237823">
    <property type="component" value="Unassembled WGS sequence"/>
</dbReference>
<dbReference type="EMBL" id="CP061525">
    <property type="protein sequence ID" value="QNV21148.1"/>
    <property type="molecule type" value="Genomic_DNA"/>
</dbReference>
<reference evidence="4 6" key="1">
    <citation type="submission" date="2017-04" db="EMBL/GenBank/DDBJ databases">
        <title>Comparison of Acinetobacter baumannii whole genome sequences from two major hospitals in Kuwait.</title>
        <authorList>
            <person name="Nasser K."/>
            <person name="Habibi N."/>
            <person name="Khan M.W."/>
            <person name="Purohit P."/>
            <person name="Al-Obaid I."/>
            <person name="Dhar R."/>
            <person name="Al-Fouzan W."/>
            <person name="Mustafa A.S."/>
        </authorList>
    </citation>
    <scope>NUCLEOTIDE SEQUENCE [LARGE SCALE GENOMIC DNA]</scope>
    <source>
        <strain evidence="4 6">KUFAR57</strain>
    </source>
</reference>